<feature type="transmembrane region" description="Helical" evidence="1">
    <location>
        <begin position="33"/>
        <end position="52"/>
    </location>
</feature>
<organism evidence="2 3">
    <name type="scientific">Luteibaculum oceani</name>
    <dbReference type="NCBI Taxonomy" id="1294296"/>
    <lineage>
        <taxon>Bacteria</taxon>
        <taxon>Pseudomonadati</taxon>
        <taxon>Bacteroidota</taxon>
        <taxon>Flavobacteriia</taxon>
        <taxon>Flavobacteriales</taxon>
        <taxon>Luteibaculaceae</taxon>
        <taxon>Luteibaculum</taxon>
    </lineage>
</organism>
<keyword evidence="1" id="KW-0812">Transmembrane</keyword>
<dbReference type="RefSeq" id="WP_147013960.1">
    <property type="nucleotide sequence ID" value="NZ_VORB01000004.1"/>
</dbReference>
<accession>A0A5C6V7V4</accession>
<keyword evidence="1" id="KW-0472">Membrane</keyword>
<reference evidence="2 3" key="1">
    <citation type="submission" date="2019-08" db="EMBL/GenBank/DDBJ databases">
        <title>Genome of Luteibaculum oceani JCM 18817.</title>
        <authorList>
            <person name="Bowman J.P."/>
        </authorList>
    </citation>
    <scope>NUCLEOTIDE SEQUENCE [LARGE SCALE GENOMIC DNA]</scope>
    <source>
        <strain evidence="2 3">JCM 18817</strain>
    </source>
</reference>
<sequence>MLLPLFFAISAILIRLALFYFGFESQESGRYIFLLHILMILLSVFFGIMAFARAYPNQRNFTSFIKQGLKSGGLYTFILTGFLMVFYGWINPETFEAKKEVLIQSQLESAGNISPEQLEKAQSNMEEFFTVFNYSTISMLGFLVITIFYAAGSAALFMYLRKFLPK</sequence>
<evidence type="ECO:0000256" key="1">
    <source>
        <dbReference type="SAM" id="Phobius"/>
    </source>
</evidence>
<dbReference type="InterPro" id="IPR025250">
    <property type="entry name" value="DUF4199"/>
</dbReference>
<proteinExistence type="predicted"/>
<evidence type="ECO:0000313" key="2">
    <source>
        <dbReference type="EMBL" id="TXC81323.1"/>
    </source>
</evidence>
<protein>
    <submittedName>
        <fullName evidence="2">DUF4199 domain-containing protein</fullName>
    </submittedName>
</protein>
<gene>
    <name evidence="2" type="ORF">FRX97_04790</name>
</gene>
<dbReference type="Pfam" id="PF13858">
    <property type="entry name" value="DUF4199"/>
    <property type="match status" value="1"/>
</dbReference>
<dbReference type="Proteomes" id="UP000321168">
    <property type="component" value="Unassembled WGS sequence"/>
</dbReference>
<keyword evidence="1" id="KW-1133">Transmembrane helix</keyword>
<dbReference type="AlphaFoldDB" id="A0A5C6V7V4"/>
<feature type="transmembrane region" description="Helical" evidence="1">
    <location>
        <begin position="72"/>
        <end position="90"/>
    </location>
</feature>
<name>A0A5C6V7V4_9FLAO</name>
<keyword evidence="3" id="KW-1185">Reference proteome</keyword>
<feature type="transmembrane region" description="Helical" evidence="1">
    <location>
        <begin position="137"/>
        <end position="160"/>
    </location>
</feature>
<dbReference type="EMBL" id="VORB01000004">
    <property type="protein sequence ID" value="TXC81323.1"/>
    <property type="molecule type" value="Genomic_DNA"/>
</dbReference>
<comment type="caution">
    <text evidence="2">The sequence shown here is derived from an EMBL/GenBank/DDBJ whole genome shotgun (WGS) entry which is preliminary data.</text>
</comment>
<evidence type="ECO:0000313" key="3">
    <source>
        <dbReference type="Proteomes" id="UP000321168"/>
    </source>
</evidence>